<dbReference type="Pfam" id="PF00486">
    <property type="entry name" value="Trans_reg_C"/>
    <property type="match status" value="1"/>
</dbReference>
<dbReference type="PANTHER" id="PTHR48111">
    <property type="entry name" value="REGULATOR OF RPOS"/>
    <property type="match status" value="1"/>
</dbReference>
<dbReference type="InterPro" id="IPR036388">
    <property type="entry name" value="WH-like_DNA-bd_sf"/>
</dbReference>
<organism evidence="10 11">
    <name type="scientific">Sphingomonas oryzagri</name>
    <dbReference type="NCBI Taxonomy" id="3042314"/>
    <lineage>
        <taxon>Bacteria</taxon>
        <taxon>Pseudomonadati</taxon>
        <taxon>Pseudomonadota</taxon>
        <taxon>Alphaproteobacteria</taxon>
        <taxon>Sphingomonadales</taxon>
        <taxon>Sphingomonadaceae</taxon>
        <taxon>Sphingomonas</taxon>
    </lineage>
</organism>
<dbReference type="PROSITE" id="PS51755">
    <property type="entry name" value="OMPR_PHOB"/>
    <property type="match status" value="1"/>
</dbReference>
<keyword evidence="1 6" id="KW-0597">Phosphoprotein</keyword>
<evidence type="ECO:0000313" key="10">
    <source>
        <dbReference type="EMBL" id="MDH7639368.1"/>
    </source>
</evidence>
<evidence type="ECO:0000256" key="1">
    <source>
        <dbReference type="ARBA" id="ARBA00022553"/>
    </source>
</evidence>
<comment type="caution">
    <text evidence="10">The sequence shown here is derived from an EMBL/GenBank/DDBJ whole genome shotgun (WGS) entry which is preliminary data.</text>
</comment>
<dbReference type="SUPFAM" id="SSF52172">
    <property type="entry name" value="CheY-like"/>
    <property type="match status" value="1"/>
</dbReference>
<evidence type="ECO:0000313" key="11">
    <source>
        <dbReference type="Proteomes" id="UP001160625"/>
    </source>
</evidence>
<dbReference type="EMBL" id="JARYGZ010000001">
    <property type="protein sequence ID" value="MDH7639368.1"/>
    <property type="molecule type" value="Genomic_DNA"/>
</dbReference>
<evidence type="ECO:0000256" key="5">
    <source>
        <dbReference type="ARBA" id="ARBA00023163"/>
    </source>
</evidence>
<keyword evidence="5" id="KW-0804">Transcription</keyword>
<evidence type="ECO:0000259" key="8">
    <source>
        <dbReference type="PROSITE" id="PS50110"/>
    </source>
</evidence>
<keyword evidence="2" id="KW-0902">Two-component regulatory system</keyword>
<keyword evidence="11" id="KW-1185">Reference proteome</keyword>
<dbReference type="InterPro" id="IPR016032">
    <property type="entry name" value="Sig_transdc_resp-reg_C-effctor"/>
</dbReference>
<reference evidence="10" key="1">
    <citation type="submission" date="2023-04" db="EMBL/GenBank/DDBJ databases">
        <title>Sphingomonas sp. MAHUQ-71 isolated from rice field.</title>
        <authorList>
            <person name="Huq M.A."/>
        </authorList>
    </citation>
    <scope>NUCLEOTIDE SEQUENCE</scope>
    <source>
        <strain evidence="10">MAHUQ-71</strain>
    </source>
</reference>
<feature type="domain" description="OmpR/PhoB-type" evidence="9">
    <location>
        <begin position="136"/>
        <end position="236"/>
    </location>
</feature>
<evidence type="ECO:0000256" key="3">
    <source>
        <dbReference type="ARBA" id="ARBA00023015"/>
    </source>
</evidence>
<feature type="DNA-binding region" description="OmpR/PhoB-type" evidence="7">
    <location>
        <begin position="136"/>
        <end position="236"/>
    </location>
</feature>
<evidence type="ECO:0000256" key="6">
    <source>
        <dbReference type="PROSITE-ProRule" id="PRU00169"/>
    </source>
</evidence>
<evidence type="ECO:0000259" key="9">
    <source>
        <dbReference type="PROSITE" id="PS51755"/>
    </source>
</evidence>
<dbReference type="SUPFAM" id="SSF46894">
    <property type="entry name" value="C-terminal effector domain of the bipartite response regulators"/>
    <property type="match status" value="1"/>
</dbReference>
<dbReference type="InterPro" id="IPR001867">
    <property type="entry name" value="OmpR/PhoB-type_DNA-bd"/>
</dbReference>
<accession>A0ABT6N252</accession>
<feature type="domain" description="Response regulatory" evidence="8">
    <location>
        <begin position="6"/>
        <end position="120"/>
    </location>
</feature>
<dbReference type="PANTHER" id="PTHR48111:SF4">
    <property type="entry name" value="DNA-BINDING DUAL TRANSCRIPTIONAL REGULATOR OMPR"/>
    <property type="match status" value="1"/>
</dbReference>
<keyword evidence="3" id="KW-0805">Transcription regulation</keyword>
<proteinExistence type="predicted"/>
<dbReference type="InterPro" id="IPR039420">
    <property type="entry name" value="WalR-like"/>
</dbReference>
<evidence type="ECO:0000256" key="2">
    <source>
        <dbReference type="ARBA" id="ARBA00023012"/>
    </source>
</evidence>
<dbReference type="InterPro" id="IPR011006">
    <property type="entry name" value="CheY-like_superfamily"/>
</dbReference>
<dbReference type="Gene3D" id="3.40.50.2300">
    <property type="match status" value="1"/>
</dbReference>
<protein>
    <submittedName>
        <fullName evidence="10">Response regulator transcription factor</fullName>
    </submittedName>
</protein>
<feature type="modified residue" description="4-aspartylphosphate" evidence="6">
    <location>
        <position position="56"/>
    </location>
</feature>
<gene>
    <name evidence="10" type="ORF">QGN17_11560</name>
</gene>
<dbReference type="PROSITE" id="PS50110">
    <property type="entry name" value="RESPONSE_REGULATORY"/>
    <property type="match status" value="1"/>
</dbReference>
<sequence length="241" mass="26558">MDHSTRIIIVEDDREIASLVSDMLRSNGFAATAVGDGPALRATLPRECDVSLIILDLNLPGEDGLSLCRWLRSVSTVPIIMLTARGDPIDRIIGLEIGADDYLGKPFEPRELLARIRSVLRRTAAIPSAEPLEDNDHNVRFGGWRLDRRRRHIIAADGTLVPLSGSEYRLLSALIEHRGEVLPREVLQAMAGGRAETVLDRAIDLRISRLRAKLGDALDGSPIIKTVRGRGYVFSEVIEPC</sequence>
<dbReference type="Pfam" id="PF00072">
    <property type="entry name" value="Response_reg"/>
    <property type="match status" value="1"/>
</dbReference>
<keyword evidence="4 7" id="KW-0238">DNA-binding</keyword>
<evidence type="ECO:0000256" key="4">
    <source>
        <dbReference type="ARBA" id="ARBA00023125"/>
    </source>
</evidence>
<dbReference type="Gene3D" id="1.10.10.10">
    <property type="entry name" value="Winged helix-like DNA-binding domain superfamily/Winged helix DNA-binding domain"/>
    <property type="match status" value="1"/>
</dbReference>
<dbReference type="SMART" id="SM00448">
    <property type="entry name" value="REC"/>
    <property type="match status" value="1"/>
</dbReference>
<dbReference type="Gene3D" id="6.10.250.690">
    <property type="match status" value="1"/>
</dbReference>
<dbReference type="RefSeq" id="WP_281044641.1">
    <property type="nucleotide sequence ID" value="NZ_JARYGZ010000001.1"/>
</dbReference>
<dbReference type="InterPro" id="IPR001789">
    <property type="entry name" value="Sig_transdc_resp-reg_receiver"/>
</dbReference>
<evidence type="ECO:0000256" key="7">
    <source>
        <dbReference type="PROSITE-ProRule" id="PRU01091"/>
    </source>
</evidence>
<name>A0ABT6N252_9SPHN</name>
<dbReference type="CDD" id="cd00383">
    <property type="entry name" value="trans_reg_C"/>
    <property type="match status" value="1"/>
</dbReference>
<dbReference type="Proteomes" id="UP001160625">
    <property type="component" value="Unassembled WGS sequence"/>
</dbReference>
<dbReference type="SMART" id="SM00862">
    <property type="entry name" value="Trans_reg_C"/>
    <property type="match status" value="1"/>
</dbReference>